<proteinExistence type="predicted"/>
<reference evidence="1 2" key="1">
    <citation type="journal article" date="2016" name="Nat. Commun.">
        <title>Thousands of microbial genomes shed light on interconnected biogeochemical processes in an aquifer system.</title>
        <authorList>
            <person name="Anantharaman K."/>
            <person name="Brown C.T."/>
            <person name="Hug L.A."/>
            <person name="Sharon I."/>
            <person name="Castelle C.J."/>
            <person name="Probst A.J."/>
            <person name="Thomas B.C."/>
            <person name="Singh A."/>
            <person name="Wilkins M.J."/>
            <person name="Karaoz U."/>
            <person name="Brodie E.L."/>
            <person name="Williams K.H."/>
            <person name="Hubbard S.S."/>
            <person name="Banfield J.F."/>
        </authorList>
    </citation>
    <scope>NUCLEOTIDE SEQUENCE [LARGE SCALE GENOMIC DNA]</scope>
</reference>
<dbReference type="EMBL" id="MGFJ01000036">
    <property type="protein sequence ID" value="OGM01918.1"/>
    <property type="molecule type" value="Genomic_DNA"/>
</dbReference>
<dbReference type="SUPFAM" id="SSF100950">
    <property type="entry name" value="NagB/RpiA/CoA transferase-like"/>
    <property type="match status" value="1"/>
</dbReference>
<evidence type="ECO:0000313" key="1">
    <source>
        <dbReference type="EMBL" id="OGM01918.1"/>
    </source>
</evidence>
<name>A0A1F7WIC9_9BACT</name>
<dbReference type="Gene3D" id="3.40.50.10420">
    <property type="entry name" value="NagB/RpiA/CoA transferase-like"/>
    <property type="match status" value="1"/>
</dbReference>
<dbReference type="GO" id="GO:0005737">
    <property type="term" value="C:cytoplasm"/>
    <property type="evidence" value="ECO:0007669"/>
    <property type="project" value="TreeGrafter"/>
</dbReference>
<dbReference type="InterPro" id="IPR037171">
    <property type="entry name" value="NagB/RpiA_transferase-like"/>
</dbReference>
<organism evidence="1 2">
    <name type="scientific">Candidatus Woesebacteria bacterium GWA1_41_8</name>
    <dbReference type="NCBI Taxonomy" id="1802471"/>
    <lineage>
        <taxon>Bacteria</taxon>
        <taxon>Candidatus Woeseibacteriota</taxon>
    </lineage>
</organism>
<dbReference type="PANTHER" id="PTHR13017">
    <property type="entry name" value="5-FORMYLTETRAHYDROFOLATE CYCLO-LIGASE-RELATED"/>
    <property type="match status" value="1"/>
</dbReference>
<comment type="caution">
    <text evidence="1">The sequence shown here is derived from an EMBL/GenBank/DDBJ whole genome shotgun (WGS) entry which is preliminary data.</text>
</comment>
<accession>A0A1F7WIC9</accession>
<dbReference type="InterPro" id="IPR024185">
    <property type="entry name" value="FTHF_cligase-like_sf"/>
</dbReference>
<dbReference type="STRING" id="1802471.A2115_00260"/>
<protein>
    <recommendedName>
        <fullName evidence="3">5-formyltetrahydrofolate cyclo-ligase</fullName>
    </recommendedName>
</protein>
<evidence type="ECO:0000313" key="2">
    <source>
        <dbReference type="Proteomes" id="UP000176198"/>
    </source>
</evidence>
<gene>
    <name evidence="1" type="ORF">A2115_00260</name>
</gene>
<evidence type="ECO:0008006" key="3">
    <source>
        <dbReference type="Google" id="ProtNLM"/>
    </source>
</evidence>
<dbReference type="PANTHER" id="PTHR13017:SF0">
    <property type="entry name" value="METHENYLTETRAHYDROFOLATE SYNTHASE DOMAIN-CONTAINING PROTEIN"/>
    <property type="match status" value="1"/>
</dbReference>
<dbReference type="Proteomes" id="UP000176198">
    <property type="component" value="Unassembled WGS sequence"/>
</dbReference>
<dbReference type="Pfam" id="PF01812">
    <property type="entry name" value="5-FTHF_cyc-lig"/>
    <property type="match status" value="1"/>
</dbReference>
<dbReference type="AlphaFoldDB" id="A0A1F7WIC9"/>
<dbReference type="InterPro" id="IPR002698">
    <property type="entry name" value="FTHF_cligase"/>
</dbReference>
<sequence>MGSDSAKQKQEIREKVTRLLLENRIAIPDPVFHLSLDHYIADFEDSYQATQRLIHLPEWQRSHRIFVTPDRSTQLARETAIKEGKEIVVTTYGICRGAVLLTRDLVPEGQEAFAATLDGMERFARPLTKVRDIQEAGKIDAMLTGALAISRAHGGRTGKGAGWFDAEWIMWRKMGLTHPDTPVIGIVHDVQVVNDTFSLAPWDALVGTIVTPTRVLKTPQRQQPEEIYWEVITPDWLNAIPIMVELYKQENPAP</sequence>